<dbReference type="Proteomes" id="UP001501578">
    <property type="component" value="Unassembled WGS sequence"/>
</dbReference>
<sequence length="85" mass="8274">MTVPLTAASAALPAASIVVISEVIDSLGLPVGMPVSVGSAVGLAGLCAAIPALDWTPLDPQAAAANKAAAATAERTMCFVVISPM</sequence>
<dbReference type="EMBL" id="BAAAHQ010000011">
    <property type="protein sequence ID" value="GAA0925088.1"/>
    <property type="molecule type" value="Genomic_DNA"/>
</dbReference>
<organism evidence="1 2">
    <name type="scientific">Nonomuraea longicatena</name>
    <dbReference type="NCBI Taxonomy" id="83682"/>
    <lineage>
        <taxon>Bacteria</taxon>
        <taxon>Bacillati</taxon>
        <taxon>Actinomycetota</taxon>
        <taxon>Actinomycetes</taxon>
        <taxon>Streptosporangiales</taxon>
        <taxon>Streptosporangiaceae</taxon>
        <taxon>Nonomuraea</taxon>
    </lineage>
</organism>
<gene>
    <name evidence="1" type="ORF">GCM10009560_26290</name>
</gene>
<proteinExistence type="predicted"/>
<name>A0ABN1PAD5_9ACTN</name>
<evidence type="ECO:0000313" key="1">
    <source>
        <dbReference type="EMBL" id="GAA0925088.1"/>
    </source>
</evidence>
<keyword evidence="2" id="KW-1185">Reference proteome</keyword>
<accession>A0ABN1PAD5</accession>
<protein>
    <submittedName>
        <fullName evidence="1">Uncharacterized protein</fullName>
    </submittedName>
</protein>
<reference evidence="1 2" key="1">
    <citation type="journal article" date="2019" name="Int. J. Syst. Evol. Microbiol.">
        <title>The Global Catalogue of Microorganisms (GCM) 10K type strain sequencing project: providing services to taxonomists for standard genome sequencing and annotation.</title>
        <authorList>
            <consortium name="The Broad Institute Genomics Platform"/>
            <consortium name="The Broad Institute Genome Sequencing Center for Infectious Disease"/>
            <person name="Wu L."/>
            <person name="Ma J."/>
        </authorList>
    </citation>
    <scope>NUCLEOTIDE SEQUENCE [LARGE SCALE GENOMIC DNA]</scope>
    <source>
        <strain evidence="1 2">JCM 11136</strain>
    </source>
</reference>
<evidence type="ECO:0000313" key="2">
    <source>
        <dbReference type="Proteomes" id="UP001501578"/>
    </source>
</evidence>
<comment type="caution">
    <text evidence="1">The sequence shown here is derived from an EMBL/GenBank/DDBJ whole genome shotgun (WGS) entry which is preliminary data.</text>
</comment>